<proteinExistence type="predicted"/>
<protein>
    <submittedName>
        <fullName evidence="2">Uncharacterized protein</fullName>
    </submittedName>
</protein>
<keyword evidence="3" id="KW-1185">Reference proteome</keyword>
<dbReference type="Proteomes" id="UP000236161">
    <property type="component" value="Unassembled WGS sequence"/>
</dbReference>
<organism evidence="2 3">
    <name type="scientific">Apostasia shenzhenica</name>
    <dbReference type="NCBI Taxonomy" id="1088818"/>
    <lineage>
        <taxon>Eukaryota</taxon>
        <taxon>Viridiplantae</taxon>
        <taxon>Streptophyta</taxon>
        <taxon>Embryophyta</taxon>
        <taxon>Tracheophyta</taxon>
        <taxon>Spermatophyta</taxon>
        <taxon>Magnoliopsida</taxon>
        <taxon>Liliopsida</taxon>
        <taxon>Asparagales</taxon>
        <taxon>Orchidaceae</taxon>
        <taxon>Apostasioideae</taxon>
        <taxon>Apostasia</taxon>
    </lineage>
</organism>
<name>A0A2I0B876_9ASPA</name>
<feature type="region of interest" description="Disordered" evidence="1">
    <location>
        <begin position="1"/>
        <end position="20"/>
    </location>
</feature>
<accession>A0A2I0B876</accession>
<gene>
    <name evidence="2" type="ORF">AXF42_Ash005014</name>
</gene>
<reference evidence="2 3" key="1">
    <citation type="journal article" date="2017" name="Nature">
        <title>The Apostasia genome and the evolution of orchids.</title>
        <authorList>
            <person name="Zhang G.Q."/>
            <person name="Liu K.W."/>
            <person name="Li Z."/>
            <person name="Lohaus R."/>
            <person name="Hsiao Y.Y."/>
            <person name="Niu S.C."/>
            <person name="Wang J.Y."/>
            <person name="Lin Y.C."/>
            <person name="Xu Q."/>
            <person name="Chen L.J."/>
            <person name="Yoshida K."/>
            <person name="Fujiwara S."/>
            <person name="Wang Z.W."/>
            <person name="Zhang Y.Q."/>
            <person name="Mitsuda N."/>
            <person name="Wang M."/>
            <person name="Liu G.H."/>
            <person name="Pecoraro L."/>
            <person name="Huang H.X."/>
            <person name="Xiao X.J."/>
            <person name="Lin M."/>
            <person name="Wu X.Y."/>
            <person name="Wu W.L."/>
            <person name="Chen Y.Y."/>
            <person name="Chang S.B."/>
            <person name="Sakamoto S."/>
            <person name="Ohme-Takagi M."/>
            <person name="Yagi M."/>
            <person name="Zeng S.J."/>
            <person name="Shen C.Y."/>
            <person name="Yeh C.M."/>
            <person name="Luo Y.B."/>
            <person name="Tsai W.C."/>
            <person name="Van de Peer Y."/>
            <person name="Liu Z.J."/>
        </authorList>
    </citation>
    <scope>NUCLEOTIDE SEQUENCE [LARGE SCALE GENOMIC DNA]</scope>
    <source>
        <strain evidence="3">cv. Shenzhen</strain>
        <tissue evidence="2">Stem</tissue>
    </source>
</reference>
<evidence type="ECO:0000313" key="2">
    <source>
        <dbReference type="EMBL" id="PKA64002.1"/>
    </source>
</evidence>
<evidence type="ECO:0000313" key="3">
    <source>
        <dbReference type="Proteomes" id="UP000236161"/>
    </source>
</evidence>
<sequence length="80" mass="9550">MWGSQETPKEREFRETAARNEGVSLFNESSRRGLTQKTTRETRRDLRWFREGIPYVHRSISRDALLKPKDSPEDLYNAFF</sequence>
<feature type="compositionally biased region" description="Basic and acidic residues" evidence="1">
    <location>
        <begin position="7"/>
        <end position="18"/>
    </location>
</feature>
<evidence type="ECO:0000256" key="1">
    <source>
        <dbReference type="SAM" id="MobiDB-lite"/>
    </source>
</evidence>
<dbReference type="AlphaFoldDB" id="A0A2I0B876"/>
<dbReference type="EMBL" id="KZ451906">
    <property type="protein sequence ID" value="PKA64002.1"/>
    <property type="molecule type" value="Genomic_DNA"/>
</dbReference>